<evidence type="ECO:0000313" key="7">
    <source>
        <dbReference type="EMBL" id="MDC8784708.1"/>
    </source>
</evidence>
<evidence type="ECO:0000256" key="3">
    <source>
        <dbReference type="ARBA" id="ARBA00022729"/>
    </source>
</evidence>
<name>A0ABT5KP68_9BURK</name>
<sequence>MTHAAALIDKTSACKPNTGTGPAPRRSRRLGHSHRPLWAARLLDLVGVIGLIGLQGMTPASAEDLQGVQAILSNSETSPIPAGWWVGAAGYTGSSPYRDGNNTSTPIPGALYIGSDFMYLGDRAFYTFAHAGPVSFFGRARVRLGNLDPKDQSQWTLLKPRRWQGEAGLGATWLSGVGLWTARVSTDVTQRTGGSEVLFSWSAPVVQQGWMVMPGLAAIWRQDKLANYYFGGVSAAEASTALPAYNVGHAWSISPSVLSTYRINPQWMVGGLFSMDIFSNAIKDSPLVQQRSRYDLLLGLAYIWR</sequence>
<dbReference type="PANTHER" id="PTHR38776:SF1">
    <property type="entry name" value="MLTA-INTERACTING PROTEIN-RELATED"/>
    <property type="match status" value="1"/>
</dbReference>
<dbReference type="RefSeq" id="WP_273595827.1">
    <property type="nucleotide sequence ID" value="NZ_JAQQXS010000004.1"/>
</dbReference>
<evidence type="ECO:0000256" key="5">
    <source>
        <dbReference type="ARBA" id="ARBA00023237"/>
    </source>
</evidence>
<protein>
    <submittedName>
        <fullName evidence="7">MipA/OmpV family protein</fullName>
    </submittedName>
</protein>
<keyword evidence="5" id="KW-0998">Cell outer membrane</keyword>
<comment type="subcellular location">
    <subcellularLocation>
        <location evidence="1">Cell outer membrane</location>
    </subcellularLocation>
</comment>
<accession>A0ABT5KP68</accession>
<organism evidence="7 8">
    <name type="scientific">Roseateles koreensis</name>
    <dbReference type="NCBI Taxonomy" id="2987526"/>
    <lineage>
        <taxon>Bacteria</taxon>
        <taxon>Pseudomonadati</taxon>
        <taxon>Pseudomonadota</taxon>
        <taxon>Betaproteobacteria</taxon>
        <taxon>Burkholderiales</taxon>
        <taxon>Sphaerotilaceae</taxon>
        <taxon>Roseateles</taxon>
    </lineage>
</organism>
<gene>
    <name evidence="7" type="ORF">PRZ01_05840</name>
</gene>
<comment type="similarity">
    <text evidence="2">Belongs to the MipA/OmpV family.</text>
</comment>
<proteinExistence type="inferred from homology"/>
<evidence type="ECO:0000313" key="8">
    <source>
        <dbReference type="Proteomes" id="UP001219862"/>
    </source>
</evidence>
<dbReference type="Pfam" id="PF06629">
    <property type="entry name" value="MipA"/>
    <property type="match status" value="1"/>
</dbReference>
<keyword evidence="4" id="KW-0472">Membrane</keyword>
<evidence type="ECO:0000256" key="4">
    <source>
        <dbReference type="ARBA" id="ARBA00023136"/>
    </source>
</evidence>
<feature type="region of interest" description="Disordered" evidence="6">
    <location>
        <begin position="1"/>
        <end position="31"/>
    </location>
</feature>
<comment type="caution">
    <text evidence="7">The sequence shown here is derived from an EMBL/GenBank/DDBJ whole genome shotgun (WGS) entry which is preliminary data.</text>
</comment>
<keyword evidence="8" id="KW-1185">Reference proteome</keyword>
<dbReference type="PANTHER" id="PTHR38776">
    <property type="entry name" value="MLTA-INTERACTING PROTEIN-RELATED"/>
    <property type="match status" value="1"/>
</dbReference>
<evidence type="ECO:0000256" key="1">
    <source>
        <dbReference type="ARBA" id="ARBA00004442"/>
    </source>
</evidence>
<evidence type="ECO:0000256" key="6">
    <source>
        <dbReference type="SAM" id="MobiDB-lite"/>
    </source>
</evidence>
<dbReference type="EMBL" id="JAQQXS010000004">
    <property type="protein sequence ID" value="MDC8784708.1"/>
    <property type="molecule type" value="Genomic_DNA"/>
</dbReference>
<evidence type="ECO:0000256" key="2">
    <source>
        <dbReference type="ARBA" id="ARBA00005722"/>
    </source>
</evidence>
<reference evidence="7 8" key="1">
    <citation type="submission" date="2022-10" db="EMBL/GenBank/DDBJ databases">
        <title>paucibacter sp. hw8 Genome sequencing.</title>
        <authorList>
            <person name="Park S."/>
        </authorList>
    </citation>
    <scope>NUCLEOTIDE SEQUENCE [LARGE SCALE GENOMIC DNA]</scope>
    <source>
        <strain evidence="8">hw8</strain>
    </source>
</reference>
<keyword evidence="3" id="KW-0732">Signal</keyword>
<dbReference type="Proteomes" id="UP001219862">
    <property type="component" value="Unassembled WGS sequence"/>
</dbReference>
<dbReference type="InterPro" id="IPR010583">
    <property type="entry name" value="MipA"/>
</dbReference>